<reference evidence="2" key="2">
    <citation type="journal article" date="2017" name="J. Med. Entomol.">
        <title>Transcriptome Analysis of the Triatoma infestans (Hemiptera: Reduviidae) Integument.</title>
        <authorList>
            <person name="Calderon-Fernandez G.M."/>
            <person name="Moriconi D.E."/>
            <person name="Dulbecco A.B."/>
            <person name="Juarez M.P."/>
        </authorList>
    </citation>
    <scope>NUCLEOTIDE SEQUENCE</scope>
    <source>
        <strain evidence="2">Int1</strain>
        <tissue evidence="2">Integument</tissue>
    </source>
</reference>
<feature type="non-terminal residue" evidence="2">
    <location>
        <position position="1"/>
    </location>
</feature>
<feature type="compositionally biased region" description="Acidic residues" evidence="1">
    <location>
        <begin position="119"/>
        <end position="134"/>
    </location>
</feature>
<protein>
    <submittedName>
        <fullName evidence="2">Uncharacterized protein</fullName>
    </submittedName>
</protein>
<feature type="compositionally biased region" description="Basic and acidic residues" evidence="1">
    <location>
        <begin position="135"/>
        <end position="144"/>
    </location>
</feature>
<dbReference type="EMBL" id="GEMB01004270">
    <property type="protein sequence ID" value="JAR98999.1"/>
    <property type="molecule type" value="Transcribed_RNA"/>
</dbReference>
<sequence length="144" mass="16791">ENYKKIHFQEQNMLAKWARAFIFIMIYTAFTEATSPWTHYEKSYTGGCISSADSKPSCVDLGEHAYKGHLLDEPPKGAKFYLDDLEVVDEDFLPFERKRRSSKKKENKNIENESAVNKEEEEDDDDDDNDDEEEKIEKPVNKES</sequence>
<reference evidence="2" key="1">
    <citation type="submission" date="2016-04" db="EMBL/GenBank/DDBJ databases">
        <authorList>
            <person name="Calderon-Fernandez G.M.Sr."/>
        </authorList>
    </citation>
    <scope>NUCLEOTIDE SEQUENCE</scope>
    <source>
        <strain evidence="2">Int1</strain>
        <tissue evidence="2">Integument</tissue>
    </source>
</reference>
<proteinExistence type="predicted"/>
<dbReference type="AlphaFoldDB" id="A0A170XLW9"/>
<accession>A0A170XLW9</accession>
<organism evidence="2">
    <name type="scientific">Triatoma infestans</name>
    <name type="common">Assassin bug</name>
    <dbReference type="NCBI Taxonomy" id="30076"/>
    <lineage>
        <taxon>Eukaryota</taxon>
        <taxon>Metazoa</taxon>
        <taxon>Ecdysozoa</taxon>
        <taxon>Arthropoda</taxon>
        <taxon>Hexapoda</taxon>
        <taxon>Insecta</taxon>
        <taxon>Pterygota</taxon>
        <taxon>Neoptera</taxon>
        <taxon>Paraneoptera</taxon>
        <taxon>Hemiptera</taxon>
        <taxon>Heteroptera</taxon>
        <taxon>Panheteroptera</taxon>
        <taxon>Cimicomorpha</taxon>
        <taxon>Reduviidae</taxon>
        <taxon>Triatominae</taxon>
        <taxon>Triatoma</taxon>
    </lineage>
</organism>
<feature type="non-terminal residue" evidence="2">
    <location>
        <position position="144"/>
    </location>
</feature>
<name>A0A170XLW9_TRIIF</name>
<feature type="region of interest" description="Disordered" evidence="1">
    <location>
        <begin position="98"/>
        <end position="144"/>
    </location>
</feature>
<evidence type="ECO:0000313" key="2">
    <source>
        <dbReference type="EMBL" id="JAR98999.1"/>
    </source>
</evidence>
<evidence type="ECO:0000256" key="1">
    <source>
        <dbReference type="SAM" id="MobiDB-lite"/>
    </source>
</evidence>